<evidence type="ECO:0000256" key="2">
    <source>
        <dbReference type="ARBA" id="ARBA00022771"/>
    </source>
</evidence>
<comment type="caution">
    <text evidence="6">The sequence shown here is derived from an EMBL/GenBank/DDBJ whole genome shotgun (WGS) entry which is preliminary data.</text>
</comment>
<dbReference type="InterPro" id="IPR002893">
    <property type="entry name" value="Znf_MYND"/>
</dbReference>
<keyword evidence="2 4" id="KW-0863">Zinc-finger</keyword>
<feature type="non-terminal residue" evidence="6">
    <location>
        <position position="114"/>
    </location>
</feature>
<gene>
    <name evidence="6" type="ORF">MNOR_LOCUS36503</name>
</gene>
<keyword evidence="7" id="KW-1185">Reference proteome</keyword>
<dbReference type="PROSITE" id="PS50865">
    <property type="entry name" value="ZF_MYND_2"/>
    <property type="match status" value="1"/>
</dbReference>
<organism evidence="6 7">
    <name type="scientific">Meganyctiphanes norvegica</name>
    <name type="common">Northern krill</name>
    <name type="synonym">Thysanopoda norvegica</name>
    <dbReference type="NCBI Taxonomy" id="48144"/>
    <lineage>
        <taxon>Eukaryota</taxon>
        <taxon>Metazoa</taxon>
        <taxon>Ecdysozoa</taxon>
        <taxon>Arthropoda</taxon>
        <taxon>Crustacea</taxon>
        <taxon>Multicrustacea</taxon>
        <taxon>Malacostraca</taxon>
        <taxon>Eumalacostraca</taxon>
        <taxon>Eucarida</taxon>
        <taxon>Euphausiacea</taxon>
        <taxon>Euphausiidae</taxon>
        <taxon>Meganyctiphanes</taxon>
    </lineage>
</organism>
<dbReference type="PROSITE" id="PS01360">
    <property type="entry name" value="ZF_MYND_1"/>
    <property type="match status" value="1"/>
</dbReference>
<dbReference type="SUPFAM" id="SSF144232">
    <property type="entry name" value="HIT/MYND zinc finger-like"/>
    <property type="match status" value="1"/>
</dbReference>
<evidence type="ECO:0000256" key="1">
    <source>
        <dbReference type="ARBA" id="ARBA00022723"/>
    </source>
</evidence>
<keyword evidence="1" id="KW-0479">Metal-binding</keyword>
<keyword evidence="3" id="KW-0862">Zinc</keyword>
<accession>A0AAV2SGP6</accession>
<protein>
    <recommendedName>
        <fullName evidence="5">MYND-type domain-containing protein</fullName>
    </recommendedName>
</protein>
<evidence type="ECO:0000313" key="6">
    <source>
        <dbReference type="EMBL" id="CAL4190581.1"/>
    </source>
</evidence>
<sequence length="114" mass="13111">MEFSSTYDNTQELNEVPGLLKFQKILQRQGTRYYLGICRCCHALTTPMHKLQRCQGCQLVAYCGRECQRNDWVNHKVLCKELPAKNGKSILVLAQEKTLSKTITNVPSQEELYS</sequence>
<dbReference type="AlphaFoldDB" id="A0AAV2SGP6"/>
<reference evidence="6 7" key="1">
    <citation type="submission" date="2024-05" db="EMBL/GenBank/DDBJ databases">
        <authorList>
            <person name="Wallberg A."/>
        </authorList>
    </citation>
    <scope>NUCLEOTIDE SEQUENCE [LARGE SCALE GENOMIC DNA]</scope>
</reference>
<feature type="domain" description="MYND-type" evidence="5">
    <location>
        <begin position="38"/>
        <end position="79"/>
    </location>
</feature>
<proteinExistence type="predicted"/>
<dbReference type="EMBL" id="CAXKWB010067075">
    <property type="protein sequence ID" value="CAL4190581.1"/>
    <property type="molecule type" value="Genomic_DNA"/>
</dbReference>
<evidence type="ECO:0000259" key="5">
    <source>
        <dbReference type="PROSITE" id="PS50865"/>
    </source>
</evidence>
<evidence type="ECO:0000256" key="4">
    <source>
        <dbReference type="PROSITE-ProRule" id="PRU00134"/>
    </source>
</evidence>
<evidence type="ECO:0000256" key="3">
    <source>
        <dbReference type="ARBA" id="ARBA00022833"/>
    </source>
</evidence>
<evidence type="ECO:0000313" key="7">
    <source>
        <dbReference type="Proteomes" id="UP001497623"/>
    </source>
</evidence>
<dbReference type="GO" id="GO:0008270">
    <property type="term" value="F:zinc ion binding"/>
    <property type="evidence" value="ECO:0007669"/>
    <property type="project" value="UniProtKB-KW"/>
</dbReference>
<dbReference type="Pfam" id="PF01753">
    <property type="entry name" value="zf-MYND"/>
    <property type="match status" value="1"/>
</dbReference>
<name>A0AAV2SGP6_MEGNR</name>
<dbReference type="Gene3D" id="6.10.140.2220">
    <property type="match status" value="1"/>
</dbReference>
<dbReference type="Proteomes" id="UP001497623">
    <property type="component" value="Unassembled WGS sequence"/>
</dbReference>